<evidence type="ECO:0000313" key="2">
    <source>
        <dbReference type="Proteomes" id="UP000231263"/>
    </source>
</evidence>
<dbReference type="EMBL" id="PFWT01000019">
    <property type="protein sequence ID" value="PJA46015.1"/>
    <property type="molecule type" value="Genomic_DNA"/>
</dbReference>
<evidence type="ECO:0008006" key="3">
    <source>
        <dbReference type="Google" id="ProtNLM"/>
    </source>
</evidence>
<dbReference type="InterPro" id="IPR003607">
    <property type="entry name" value="HD/PDEase_dom"/>
</dbReference>
<dbReference type="SUPFAM" id="SSF109604">
    <property type="entry name" value="HD-domain/PDEase-like"/>
    <property type="match status" value="1"/>
</dbReference>
<dbReference type="CDD" id="cd00077">
    <property type="entry name" value="HDc"/>
    <property type="match status" value="1"/>
</dbReference>
<dbReference type="Proteomes" id="UP000231263">
    <property type="component" value="Unassembled WGS sequence"/>
</dbReference>
<proteinExistence type="predicted"/>
<comment type="caution">
    <text evidence="1">The sequence shown here is derived from an EMBL/GenBank/DDBJ whole genome shotgun (WGS) entry which is preliminary data.</text>
</comment>
<dbReference type="Gene3D" id="1.10.3210.10">
    <property type="entry name" value="Hypothetical protein af1432"/>
    <property type="match status" value="1"/>
</dbReference>
<name>A0A2M7XDU1_9BACT</name>
<organism evidence="1 2">
    <name type="scientific">Candidatus Uhrbacteria bacterium CG_4_9_14_3_um_filter_41_35</name>
    <dbReference type="NCBI Taxonomy" id="1975034"/>
    <lineage>
        <taxon>Bacteria</taxon>
        <taxon>Candidatus Uhriibacteriota</taxon>
    </lineage>
</organism>
<sequence>MCNRTFSKTADWVLVNEASFAPRFLKLLSLSSISHIKRILKSAPRGDDVTSKARHLLKKHAKFMKEREVEISKTILNTRRQHGLKGIGGFAEIMPIDRFQHSRVVSAMALLLALKIGLSSNEALEAWEAGLSHDRAHLAYSHTVEELMVELFGLETHEERGISIMLNDRHLQAYYFKNGLSVNNVRLAMLERSKFVLQSIADTASYVEHDGLLLSEPIPTNFLWNIIASVEGVSNGWISVNDLTQFNEVLCLRAKFHQIFYSSLRGRICDAAATTVFKYALDRKIITSNDIMAETDQFIDSKFLAMRRGEIKVPDWICSLLDIMRGDLQLLEEWNAEAFQDETLFNERVAYLGSRRLDYVAVKVRKFDSKTIKVIGPNGHRIVLKASVLYGELDNTYFVYSFKS</sequence>
<gene>
    <name evidence="1" type="ORF">CO173_04030</name>
</gene>
<protein>
    <recommendedName>
        <fullName evidence="3">HD domain-containing protein</fullName>
    </recommendedName>
</protein>
<evidence type="ECO:0000313" key="1">
    <source>
        <dbReference type="EMBL" id="PJA46015.1"/>
    </source>
</evidence>
<dbReference type="AlphaFoldDB" id="A0A2M7XDU1"/>
<accession>A0A2M7XDU1</accession>
<reference evidence="2" key="1">
    <citation type="submission" date="2017-09" db="EMBL/GenBank/DDBJ databases">
        <title>Depth-based differentiation of microbial function through sediment-hosted aquifers and enrichment of novel symbionts in the deep terrestrial subsurface.</title>
        <authorList>
            <person name="Probst A.J."/>
            <person name="Ladd B."/>
            <person name="Jarett J.K."/>
            <person name="Geller-Mcgrath D.E."/>
            <person name="Sieber C.M.K."/>
            <person name="Emerson J.B."/>
            <person name="Anantharaman K."/>
            <person name="Thomas B.C."/>
            <person name="Malmstrom R."/>
            <person name="Stieglmeier M."/>
            <person name="Klingl A."/>
            <person name="Woyke T."/>
            <person name="Ryan C.M."/>
            <person name="Banfield J.F."/>
        </authorList>
    </citation>
    <scope>NUCLEOTIDE SEQUENCE [LARGE SCALE GENOMIC DNA]</scope>
</reference>